<proteinExistence type="predicted"/>
<feature type="domain" description="GerMN" evidence="2">
    <location>
        <begin position="98"/>
        <end position="188"/>
    </location>
</feature>
<dbReference type="SMART" id="SM00909">
    <property type="entry name" value="Germane"/>
    <property type="match status" value="1"/>
</dbReference>
<protein>
    <submittedName>
        <fullName evidence="3">GerMN domain-containing protein</fullName>
    </submittedName>
</protein>
<feature type="transmembrane region" description="Helical" evidence="1">
    <location>
        <begin position="12"/>
        <end position="35"/>
    </location>
</feature>
<gene>
    <name evidence="3" type="ORF">HY730_07155</name>
</gene>
<keyword evidence="1" id="KW-0472">Membrane</keyword>
<evidence type="ECO:0000259" key="2">
    <source>
        <dbReference type="SMART" id="SM00909"/>
    </source>
</evidence>
<evidence type="ECO:0000313" key="4">
    <source>
        <dbReference type="Proteomes" id="UP000772181"/>
    </source>
</evidence>
<evidence type="ECO:0000313" key="3">
    <source>
        <dbReference type="EMBL" id="MBI4596141.1"/>
    </source>
</evidence>
<keyword evidence="1" id="KW-0812">Transmembrane</keyword>
<evidence type="ECO:0000256" key="1">
    <source>
        <dbReference type="SAM" id="Phobius"/>
    </source>
</evidence>
<name>A0A933GMH7_UNCTE</name>
<keyword evidence="1" id="KW-1133">Transmembrane helix</keyword>
<dbReference type="Pfam" id="PF10646">
    <property type="entry name" value="Germane"/>
    <property type="match status" value="1"/>
</dbReference>
<sequence length="207" mass="23620">MRTSEGLVRKYSTILNIFIWVILIIGASSAFYYVIYKNQAPPRSPELFPEPRSSEQNSSQESAIDRFQVIIFYPEPKEWEIKAEKVWINKFTDQKQLAQELIKELTITGEEKNKLKSLPKGTKLNYLFISQEGIAYLDFRGEISRNFSGGALEEYLTIYALVDTLVYNMKGIVKIQILIDGKEAATLAGHVDISEPLLAAFSLVREM</sequence>
<dbReference type="Proteomes" id="UP000772181">
    <property type="component" value="Unassembled WGS sequence"/>
</dbReference>
<dbReference type="EMBL" id="JACQWF010000321">
    <property type="protein sequence ID" value="MBI4596141.1"/>
    <property type="molecule type" value="Genomic_DNA"/>
</dbReference>
<reference evidence="3" key="1">
    <citation type="submission" date="2020-07" db="EMBL/GenBank/DDBJ databases">
        <title>Huge and variable diversity of episymbiotic CPR bacteria and DPANN archaea in groundwater ecosystems.</title>
        <authorList>
            <person name="He C.Y."/>
            <person name="Keren R."/>
            <person name="Whittaker M."/>
            <person name="Farag I.F."/>
            <person name="Doudna J."/>
            <person name="Cate J.H.D."/>
            <person name="Banfield J.F."/>
        </authorList>
    </citation>
    <scope>NUCLEOTIDE SEQUENCE</scope>
    <source>
        <strain evidence="3">NC_groundwater_1482_Ag_S-0.65um_47_24</strain>
    </source>
</reference>
<dbReference type="InterPro" id="IPR019606">
    <property type="entry name" value="GerMN"/>
</dbReference>
<dbReference type="AlphaFoldDB" id="A0A933GMH7"/>
<comment type="caution">
    <text evidence="3">The sequence shown here is derived from an EMBL/GenBank/DDBJ whole genome shotgun (WGS) entry which is preliminary data.</text>
</comment>
<organism evidence="3 4">
    <name type="scientific">Tectimicrobiota bacterium</name>
    <dbReference type="NCBI Taxonomy" id="2528274"/>
    <lineage>
        <taxon>Bacteria</taxon>
        <taxon>Pseudomonadati</taxon>
        <taxon>Nitrospinota/Tectimicrobiota group</taxon>
        <taxon>Candidatus Tectimicrobiota</taxon>
    </lineage>
</organism>
<accession>A0A933GMH7</accession>